<accession>A0AA37SIN4</accession>
<organism evidence="1 3">
    <name type="scientific">Gluconobacter sphaericus NBRC 12467</name>
    <dbReference type="NCBI Taxonomy" id="1307951"/>
    <lineage>
        <taxon>Bacteria</taxon>
        <taxon>Pseudomonadati</taxon>
        <taxon>Pseudomonadota</taxon>
        <taxon>Alphaproteobacteria</taxon>
        <taxon>Acetobacterales</taxon>
        <taxon>Acetobacteraceae</taxon>
        <taxon>Gluconobacter</taxon>
    </lineage>
</organism>
<evidence type="ECO:0000313" key="3">
    <source>
        <dbReference type="Proteomes" id="UP001156708"/>
    </source>
</evidence>
<reference evidence="1" key="3">
    <citation type="submission" date="2023-01" db="EMBL/GenBank/DDBJ databases">
        <title>Draft genome sequence of Gluconobacter sphaericus strain NBRC 12467.</title>
        <authorList>
            <person name="Sun Q."/>
            <person name="Mori K."/>
        </authorList>
    </citation>
    <scope>NUCLEOTIDE SEQUENCE</scope>
    <source>
        <strain evidence="1">NBRC 12467</strain>
    </source>
</reference>
<comment type="caution">
    <text evidence="1">The sequence shown here is derived from an EMBL/GenBank/DDBJ whole genome shotgun (WGS) entry which is preliminary data.</text>
</comment>
<protein>
    <submittedName>
        <fullName evidence="1">Uncharacterized protein</fullName>
    </submittedName>
</protein>
<keyword evidence="3" id="KW-1185">Reference proteome</keyword>
<reference evidence="3" key="2">
    <citation type="journal article" date="2019" name="Int. J. Syst. Evol. Microbiol.">
        <title>The Global Catalogue of Microorganisms (GCM) 10K type strain sequencing project: providing services to taxonomists for standard genome sequencing and annotation.</title>
        <authorList>
            <consortium name="The Broad Institute Genomics Platform"/>
            <consortium name="The Broad Institute Genome Sequencing Center for Infectious Disease"/>
            <person name="Wu L."/>
            <person name="Ma J."/>
        </authorList>
    </citation>
    <scope>NUCLEOTIDE SEQUENCE [LARGE SCALE GENOMIC DNA]</scope>
    <source>
        <strain evidence="3">NBRC 12467</strain>
    </source>
</reference>
<proteinExistence type="predicted"/>
<evidence type="ECO:0000313" key="2">
    <source>
        <dbReference type="EMBL" id="GLQ84987.1"/>
    </source>
</evidence>
<evidence type="ECO:0000313" key="1">
    <source>
        <dbReference type="EMBL" id="GLQ84858.1"/>
    </source>
</evidence>
<dbReference type="EMBL" id="BSNZ01000009">
    <property type="protein sequence ID" value="GLQ84858.1"/>
    <property type="molecule type" value="Genomic_DNA"/>
</dbReference>
<dbReference type="AlphaFoldDB" id="A0AA37SIN4"/>
<dbReference type="EMBL" id="BSNZ01000010">
    <property type="protein sequence ID" value="GLQ84987.1"/>
    <property type="molecule type" value="Genomic_DNA"/>
</dbReference>
<name>A0AA37SIN4_9PROT</name>
<sequence length="91" mass="9464">MRAGFMQDMGWEPKALAGADQPVGVLGADGHDAAFNAENLAAFMGVPVCNPACVLFHVAAEKPWRSGVWTVCGGGGYEGIGVHESNYGLRA</sequence>
<dbReference type="Proteomes" id="UP001156708">
    <property type="component" value="Unassembled WGS sequence"/>
</dbReference>
<gene>
    <name evidence="1" type="ORF">GCM10007872_17660</name>
    <name evidence="2" type="ORF">GCM10007872_18950</name>
</gene>
<reference evidence="1" key="1">
    <citation type="journal article" date="2014" name="Int. J. Syst. Evol. Microbiol.">
        <title>Complete genome sequence of Corynebacterium casei LMG S-19264T (=DSM 44701T), isolated from a smear-ripened cheese.</title>
        <authorList>
            <consortium name="US DOE Joint Genome Institute (JGI-PGF)"/>
            <person name="Walter F."/>
            <person name="Albersmeier A."/>
            <person name="Kalinowski J."/>
            <person name="Ruckert C."/>
        </authorList>
    </citation>
    <scope>NUCLEOTIDE SEQUENCE</scope>
    <source>
        <strain evidence="1">NBRC 12467</strain>
    </source>
</reference>